<evidence type="ECO:0000313" key="3">
    <source>
        <dbReference type="EMBL" id="KXZ60746.1"/>
    </source>
</evidence>
<gene>
    <name evidence="3" type="ORF">Mlaev_01290</name>
</gene>
<sequence>MSLPMIDGDPAQGDPDGIRGLAQIFTHRSSDLTERSSHTSSASAELGSTKSETTGALVARTSLLTQRFSEASTASLDAARILNDYASSLDGLKALAARRLQTASDLYDRLQRRRHEAMNQASEAVVGWAIPWDQVISSSIYLSDRGYLTAPRAASRGAWRRRRRYGRAT</sequence>
<feature type="region of interest" description="Disordered" evidence="2">
    <location>
        <begin position="29"/>
        <end position="51"/>
    </location>
</feature>
<proteinExistence type="predicted"/>
<feature type="compositionally biased region" description="Polar residues" evidence="2">
    <location>
        <begin position="38"/>
        <end position="51"/>
    </location>
</feature>
<accession>A0A150HF62</accession>
<keyword evidence="4" id="KW-1185">Reference proteome</keyword>
<dbReference type="EMBL" id="LRAD01000027">
    <property type="protein sequence ID" value="KXZ60746.1"/>
    <property type="molecule type" value="Genomic_DNA"/>
</dbReference>
<name>A0A150HF62_9MICO</name>
<evidence type="ECO:0000313" key="4">
    <source>
        <dbReference type="Proteomes" id="UP000075357"/>
    </source>
</evidence>
<dbReference type="Proteomes" id="UP000075357">
    <property type="component" value="Unassembled WGS sequence"/>
</dbReference>
<reference evidence="3 4" key="1">
    <citation type="submission" date="2016-01" db="EMBL/GenBank/DDBJ databases">
        <title>Draft genome sequences of Microbacterium laevaniformans LCDC 91-0039 and the type strain of Microbacterium hominis LCDC 84-209.</title>
        <authorList>
            <person name="Bernier A.-M."/>
            <person name="Bernard K."/>
        </authorList>
    </citation>
    <scope>NUCLEOTIDE SEQUENCE [LARGE SCALE GENOMIC DNA]</scope>
    <source>
        <strain evidence="3 4">LCDC 91-0039</strain>
    </source>
</reference>
<dbReference type="AlphaFoldDB" id="A0A150HF62"/>
<protein>
    <submittedName>
        <fullName evidence="3">Uncharacterized protein</fullName>
    </submittedName>
</protein>
<evidence type="ECO:0000256" key="2">
    <source>
        <dbReference type="SAM" id="MobiDB-lite"/>
    </source>
</evidence>
<feature type="coiled-coil region" evidence="1">
    <location>
        <begin position="93"/>
        <end position="120"/>
    </location>
</feature>
<dbReference type="STRING" id="36807.Mlaev_01290"/>
<keyword evidence="1" id="KW-0175">Coiled coil</keyword>
<comment type="caution">
    <text evidence="3">The sequence shown here is derived from an EMBL/GenBank/DDBJ whole genome shotgun (WGS) entry which is preliminary data.</text>
</comment>
<organism evidence="3 4">
    <name type="scientific">Microbacterium laevaniformans</name>
    <dbReference type="NCBI Taxonomy" id="36807"/>
    <lineage>
        <taxon>Bacteria</taxon>
        <taxon>Bacillati</taxon>
        <taxon>Actinomycetota</taxon>
        <taxon>Actinomycetes</taxon>
        <taxon>Micrococcales</taxon>
        <taxon>Microbacteriaceae</taxon>
        <taxon>Microbacterium</taxon>
    </lineage>
</organism>
<dbReference type="PATRIC" id="fig|36807.3.peg.1313"/>
<evidence type="ECO:0000256" key="1">
    <source>
        <dbReference type="SAM" id="Coils"/>
    </source>
</evidence>